<name>A0A5C6MGI6_9LACO</name>
<feature type="region of interest" description="Disordered" evidence="5">
    <location>
        <begin position="1896"/>
        <end position="1972"/>
    </location>
</feature>
<evidence type="ECO:0000313" key="9">
    <source>
        <dbReference type="Proteomes" id="UP000321659"/>
    </source>
</evidence>
<keyword evidence="3" id="KW-0732">Signal</keyword>
<feature type="region of interest" description="Disordered" evidence="5">
    <location>
        <begin position="161"/>
        <end position="207"/>
    </location>
</feature>
<dbReference type="InterPro" id="IPR019931">
    <property type="entry name" value="LPXTG_anchor"/>
</dbReference>
<evidence type="ECO:0000256" key="5">
    <source>
        <dbReference type="SAM" id="MobiDB-lite"/>
    </source>
</evidence>
<feature type="region of interest" description="Disordered" evidence="5">
    <location>
        <begin position="1740"/>
        <end position="1777"/>
    </location>
</feature>
<dbReference type="InterPro" id="IPR001434">
    <property type="entry name" value="OmcB-like_DUF11"/>
</dbReference>
<dbReference type="Gene3D" id="2.60.40.740">
    <property type="match status" value="9"/>
</dbReference>
<dbReference type="Gene3D" id="2.60.40.10">
    <property type="entry name" value="Immunoglobulins"/>
    <property type="match status" value="1"/>
</dbReference>
<evidence type="ECO:0000256" key="3">
    <source>
        <dbReference type="ARBA" id="ARBA00022729"/>
    </source>
</evidence>
<gene>
    <name evidence="8" type="ORF">LABALGLTS371_02950</name>
</gene>
<feature type="region of interest" description="Disordered" evidence="5">
    <location>
        <begin position="1602"/>
        <end position="1622"/>
    </location>
</feature>
<dbReference type="PANTHER" id="PTHR34819:SF3">
    <property type="entry name" value="CELL SURFACE PROTEIN"/>
    <property type="match status" value="1"/>
</dbReference>
<feature type="transmembrane region" description="Helical" evidence="6">
    <location>
        <begin position="1976"/>
        <end position="1995"/>
    </location>
</feature>
<dbReference type="Pfam" id="PF00746">
    <property type="entry name" value="Gram_pos_anchor"/>
    <property type="match status" value="1"/>
</dbReference>
<keyword evidence="2" id="KW-0964">Secreted</keyword>
<feature type="compositionally biased region" description="Polar residues" evidence="5">
    <location>
        <begin position="1957"/>
        <end position="1972"/>
    </location>
</feature>
<dbReference type="NCBIfam" id="TIGR01451">
    <property type="entry name" value="B_ant_repeat"/>
    <property type="match status" value="7"/>
</dbReference>
<feature type="compositionally biased region" description="Pro residues" evidence="5">
    <location>
        <begin position="1913"/>
        <end position="1922"/>
    </location>
</feature>
<protein>
    <recommendedName>
        <fullName evidence="7">Gram-positive cocci surface proteins LPxTG domain-containing protein</fullName>
    </recommendedName>
</protein>
<feature type="region of interest" description="Disordered" evidence="5">
    <location>
        <begin position="1473"/>
        <end position="1498"/>
    </location>
</feature>
<feature type="region of interest" description="Disordered" evidence="5">
    <location>
        <begin position="1205"/>
        <end position="1228"/>
    </location>
</feature>
<evidence type="ECO:0000259" key="7">
    <source>
        <dbReference type="PROSITE" id="PS50847"/>
    </source>
</evidence>
<dbReference type="SUPFAM" id="SSF49899">
    <property type="entry name" value="Concanavalin A-like lectins/glucanases"/>
    <property type="match status" value="1"/>
</dbReference>
<feature type="compositionally biased region" description="Low complexity" evidence="5">
    <location>
        <begin position="1473"/>
        <end position="1496"/>
    </location>
</feature>
<keyword evidence="6" id="KW-0812">Transmembrane</keyword>
<evidence type="ECO:0000313" key="8">
    <source>
        <dbReference type="EMBL" id="TWW12084.1"/>
    </source>
</evidence>
<dbReference type="CDD" id="cd01951">
    <property type="entry name" value="lectin_L-type"/>
    <property type="match status" value="1"/>
</dbReference>
<feature type="region of interest" description="Disordered" evidence="5">
    <location>
        <begin position="923"/>
        <end position="949"/>
    </location>
</feature>
<sequence>MGILYKAITILYIVMQVISSPLSVMNQMRSVSAKAVEGINVLDSKDKTMEKLDVTEKGEYQLKISDSRVNLEKMEIELPDFLTYKSADGLTQNKVDYAKDTNKLTFNLDDYKVSKTILLTLVANKGQSQKGDIVLKDFDKNGKTSKKVINAKLISEKATKETVKEDKTTKDDSAEAKMARGESSNVKDIKQTTRQLPSEVPDPPKSNIVLTDTFQLITGSNSYVHPTNKNEVVVTDDKTYMKGGLWYKNKINLAKDFDMGMYVFLGDKNQPNKGADGITFVMQNDPVGLAAVGASGAGIGAYGKSGEENNYIKNGLALEFDTYRNNSATKGTNDGDIDEIAKDYGHIAIQKTQSVARNHENTMLGTATNQLANNKWRKVDMSWSAQSKTLSYTIEGFGSKTYKIANPNALFGGDQVYWGFTGSTGTYTNNQAVAIDKLPDQTKSTLKKDVKNITNKDADYKTTTIEKKGDIVEYRLAYESDKENTQVLLAAELKDVLDGRHTYVPGSLTIDGNKQTDAVWNNGTIKLGDVTPGTKRDIVFQVKVDGTGDILNQAMFSSKYANPVESNKTTIYNGDAVITKTDGDTGVPLKGVKYVLKDANGKVIKSNLTTNDKGQFDLHYLEPGKYTVEESSALPGYIKDTKSHSLVITKDQKTPATLDLKNYKEVVKPELTKSVSVKSAKLGDTFTYTLKVTNPSSNGTWNDVVMTDNLDTTNLELVANSTTSDGSALSDATVWNNNKTFTYKVGNLKAGESKTVTFKVKVINIPAKKIIDNTVSATGKDAAGKEVAPKDAKVSTPVDYKDGELISTKTVTDENGNNINGKEVKVGDTIHFDIKVKNTVDNSIVTNVIVKDSLIKAFAFKTGTLTVTDVNGVKKTVSDTNFKGQDLSINVGSIKGQEDVTVGFDVTITEDADGDLKNVGLVSGTTPGGEVPPTTTPETENNAQPKPTLKKESNVKHILGMGDKYGYRIKVGNEKGAGIWHNAQVTDSLETKYLEYVPGSTKLDGKSVSDATVWNKDRLTMKLGDLKAGETKTITFEVKVKEIPATQTVIPNIAKATGEDSKGNAVNPPDSKVLVPVDYRVGELSIVKTVSDSKGNNLNGDIVKIGDTLHFEVTVNNISEVGTIVKGIKVKDELINAFKYTAGTLTITKPDGTVVSADDSNFNGQKLDLDAGNLKGQESLTVGFDVTVTPDATGELENVALVSGTDPEIPETPTPPTTNYVNPKPSLLKTSDVSETTLGGEIEYKISAKNAVEAGTWHKASITDKLDTAYLELIPNSTMVNGKKVSDKDVWKDNVLNVALGDVASGKENIVTFKVKVKAIPDSKVVKNTASATGEDSEGNKVAPPDSSVNIPIDYAPGALKSLKTVSDADGNSLNGKEVKVGDTLHFEINVKNVVKDSIVTNVFIKDSLEKGFTYKAGSLKVNANTVSDNNVKGQDISVNVGDLKYNEESVLSFDVIVNDQASSEMKNVALVGGTTPEGEIPPTTTPETNNGANPEPKLEKTANVEKTHLGETFEYTIKASNAKDAAKWQDAVVKDNLDARYLTYVSDTTKVDGKAVSDTEAWSDNKLNVKIGDLGTGKSVSITFKVKVIAVPENGIVHNATQATGTDSKGNVVTPPDASVDVPTDFQDGKLKMDKAVSDAKGNDLNNHEVKIGDTLHYDITAENVNEFGMLYNVIVKDDLVKGLEFKTGTLTVNGKAADDKNFNGQNLKINIGDLKGKEKVVIGFDVTVTKDADGKLDNVALGSGTTPGGEVPETPTPGTKNPIKPNPSLEKTASQSELKLGDTFTYTITARNAADASTWYNAVISDTLDTKHLELVAGSTIVNGKSVSDKDVWKNNILTASIGDLRSDESKVITFKAKVILIPENGKIANTAKGEGTDKDGDKIVPPDATVEIPAVKNPVPPVKPGEVTPPTKPVTPPTKPGEVVTPPVKPGEVTPPVKPGVTAPGTVTPAPSQPGVTSPTTQKELPQTNDADGTLLSLAGIGLVGLAGFVIARRKKAKN</sequence>
<feature type="compositionally biased region" description="Low complexity" evidence="5">
    <location>
        <begin position="1750"/>
        <end position="1761"/>
    </location>
</feature>
<keyword evidence="4" id="KW-0572">Peptidoglycan-anchor</keyword>
<dbReference type="SUPFAM" id="SSF49478">
    <property type="entry name" value="Cna protein B-type domain"/>
    <property type="match status" value="1"/>
</dbReference>
<evidence type="ECO:0000256" key="4">
    <source>
        <dbReference type="ARBA" id="ARBA00023088"/>
    </source>
</evidence>
<dbReference type="Pfam" id="PF17802">
    <property type="entry name" value="SpaA"/>
    <property type="match status" value="1"/>
</dbReference>
<evidence type="ECO:0000256" key="6">
    <source>
        <dbReference type="SAM" id="Phobius"/>
    </source>
</evidence>
<dbReference type="PANTHER" id="PTHR34819">
    <property type="entry name" value="LARGE CYSTEINE-RICH PERIPLASMIC PROTEIN OMCB"/>
    <property type="match status" value="1"/>
</dbReference>
<accession>A0A5C6MGI6</accession>
<dbReference type="Gene3D" id="2.60.120.200">
    <property type="match status" value="1"/>
</dbReference>
<feature type="compositionally biased region" description="Basic and acidic residues" evidence="5">
    <location>
        <begin position="161"/>
        <end position="191"/>
    </location>
</feature>
<dbReference type="InterPro" id="IPR026466">
    <property type="entry name" value="Fim_isopep_form_D2_dom"/>
</dbReference>
<proteinExistence type="predicted"/>
<dbReference type="InterPro" id="IPR047589">
    <property type="entry name" value="DUF11_rpt"/>
</dbReference>
<dbReference type="PROSITE" id="PS50847">
    <property type="entry name" value="GRAM_POS_ANCHORING"/>
    <property type="match status" value="1"/>
</dbReference>
<dbReference type="NCBIfam" id="TIGR04226">
    <property type="entry name" value="RrgB_K2N_iso_D2"/>
    <property type="match status" value="5"/>
</dbReference>
<dbReference type="InterPro" id="IPR013783">
    <property type="entry name" value="Ig-like_fold"/>
</dbReference>
<dbReference type="NCBIfam" id="TIGR01167">
    <property type="entry name" value="LPXTG_anchor"/>
    <property type="match status" value="1"/>
</dbReference>
<dbReference type="InterPro" id="IPR041033">
    <property type="entry name" value="SpaA_PFL_dom_1"/>
</dbReference>
<evidence type="ECO:0000256" key="1">
    <source>
        <dbReference type="ARBA" id="ARBA00022512"/>
    </source>
</evidence>
<feature type="compositionally biased region" description="Low complexity" evidence="5">
    <location>
        <begin position="1923"/>
        <end position="1945"/>
    </location>
</feature>
<dbReference type="InterPro" id="IPR051172">
    <property type="entry name" value="Chlamydia_OmcB"/>
</dbReference>
<dbReference type="InterPro" id="IPR056573">
    <property type="entry name" value="Lectin_L-type_dom"/>
</dbReference>
<keyword evidence="6" id="KW-1133">Transmembrane helix</keyword>
<comment type="caution">
    <text evidence="8">The sequence shown here is derived from an EMBL/GenBank/DDBJ whole genome shotgun (WGS) entry which is preliminary data.</text>
</comment>
<dbReference type="InterPro" id="IPR013320">
    <property type="entry name" value="ConA-like_dom_sf"/>
</dbReference>
<feature type="region of interest" description="Disordered" evidence="5">
    <location>
        <begin position="1327"/>
        <end position="1348"/>
    </location>
</feature>
<dbReference type="Pfam" id="PF18483">
    <property type="entry name" value="Lectin_L-type_dom"/>
    <property type="match status" value="1"/>
</dbReference>
<evidence type="ECO:0000256" key="2">
    <source>
        <dbReference type="ARBA" id="ARBA00022525"/>
    </source>
</evidence>
<dbReference type="Pfam" id="PF01345">
    <property type="entry name" value="DUF11"/>
    <property type="match status" value="3"/>
</dbReference>
<organism evidence="8 9">
    <name type="scientific">Dellaglioa algida</name>
    <dbReference type="NCBI Taxonomy" id="105612"/>
    <lineage>
        <taxon>Bacteria</taxon>
        <taxon>Bacillati</taxon>
        <taxon>Bacillota</taxon>
        <taxon>Bacilli</taxon>
        <taxon>Lactobacillales</taxon>
        <taxon>Lactobacillaceae</taxon>
        <taxon>Dellaglioa</taxon>
    </lineage>
</organism>
<keyword evidence="6" id="KW-0472">Membrane</keyword>
<feature type="compositionally biased region" description="Polar residues" evidence="5">
    <location>
        <begin position="1602"/>
        <end position="1612"/>
    </location>
</feature>
<feature type="domain" description="Gram-positive cocci surface proteins LPxTG" evidence="7">
    <location>
        <begin position="1968"/>
        <end position="2002"/>
    </location>
</feature>
<dbReference type="Proteomes" id="UP000321659">
    <property type="component" value="Unassembled WGS sequence"/>
</dbReference>
<reference evidence="8 9" key="1">
    <citation type="submission" date="2019-04" db="EMBL/GenBank/DDBJ databases">
        <title>In vitro growth and metabolic characteristics of meat-borne Lactobacillus algidus strains.</title>
        <authorList>
            <person name="Sade E."/>
            <person name="Per J."/>
            <person name="Tytti H."/>
            <person name="Johanna B.K."/>
        </authorList>
    </citation>
    <scope>NUCLEOTIDE SEQUENCE [LARGE SCALE GENOMIC DNA]</scope>
    <source>
        <strain evidence="8 9">LTS37-1</strain>
    </source>
</reference>
<keyword evidence="1" id="KW-0134">Cell wall</keyword>
<dbReference type="EMBL" id="SRRQ01000001">
    <property type="protein sequence ID" value="TWW12084.1"/>
    <property type="molecule type" value="Genomic_DNA"/>
</dbReference>
<feature type="compositionally biased region" description="Low complexity" evidence="5">
    <location>
        <begin position="924"/>
        <end position="940"/>
    </location>
</feature>
<dbReference type="RefSeq" id="WP_146302356.1">
    <property type="nucleotide sequence ID" value="NZ_JANXKU010000001.1"/>
</dbReference>